<keyword evidence="4 6" id="KW-1133">Transmembrane helix</keyword>
<evidence type="ECO:0000256" key="5">
    <source>
        <dbReference type="ARBA" id="ARBA00023136"/>
    </source>
</evidence>
<sequence>MSMHGPIATHRSATGVPSGRLAVWWLLASEIFIFGGLVTCFVLFKLNGTPGFEDASLTSVTAGAINTFVLLTSSLSIVLAHAAIEKGDRIKSFRYIWYTIGGGVIFLGIKTYEYTGKIIHGHVITENLFWSFYYTMTGLHALHVIGGMVIMALISFDIRKGHNYQRVELIGIYWHFVDLVWIFLFPLLYIANF</sequence>
<evidence type="ECO:0000259" key="7">
    <source>
        <dbReference type="PROSITE" id="PS50253"/>
    </source>
</evidence>
<name>A0A381QJT5_9ZZZZ</name>
<protein>
    <recommendedName>
        <fullName evidence="7">Heme-copper oxidase subunit III family profile domain-containing protein</fullName>
    </recommendedName>
</protein>
<evidence type="ECO:0000256" key="1">
    <source>
        <dbReference type="ARBA" id="ARBA00004141"/>
    </source>
</evidence>
<feature type="domain" description="Heme-copper oxidase subunit III family profile" evidence="7">
    <location>
        <begin position="1"/>
        <end position="193"/>
    </location>
</feature>
<dbReference type="InterPro" id="IPR000298">
    <property type="entry name" value="Cyt_c_oxidase-like_su3"/>
</dbReference>
<dbReference type="AlphaFoldDB" id="A0A381QJT5"/>
<dbReference type="InterPro" id="IPR035973">
    <property type="entry name" value="Cyt_c_oxidase_su3-like_sf"/>
</dbReference>
<dbReference type="SUPFAM" id="SSF81452">
    <property type="entry name" value="Cytochrome c oxidase subunit III-like"/>
    <property type="match status" value="1"/>
</dbReference>
<feature type="transmembrane region" description="Helical" evidence="6">
    <location>
        <begin position="64"/>
        <end position="83"/>
    </location>
</feature>
<evidence type="ECO:0000313" key="8">
    <source>
        <dbReference type="EMBL" id="SUZ79575.1"/>
    </source>
</evidence>
<feature type="transmembrane region" description="Helical" evidence="6">
    <location>
        <begin position="95"/>
        <end position="112"/>
    </location>
</feature>
<dbReference type="GO" id="GO:0019646">
    <property type="term" value="P:aerobic electron transport chain"/>
    <property type="evidence" value="ECO:0007669"/>
    <property type="project" value="InterPro"/>
</dbReference>
<accession>A0A381QJT5</accession>
<dbReference type="InterPro" id="IPR013833">
    <property type="entry name" value="Cyt_c_oxidase_su3_a-hlx"/>
</dbReference>
<dbReference type="GO" id="GO:0004129">
    <property type="term" value="F:cytochrome-c oxidase activity"/>
    <property type="evidence" value="ECO:0007669"/>
    <property type="project" value="InterPro"/>
</dbReference>
<evidence type="ECO:0000256" key="3">
    <source>
        <dbReference type="ARBA" id="ARBA00022692"/>
    </source>
</evidence>
<feature type="transmembrane region" description="Helical" evidence="6">
    <location>
        <begin position="21"/>
        <end position="44"/>
    </location>
</feature>
<keyword evidence="3 6" id="KW-0812">Transmembrane</keyword>
<keyword evidence="5 6" id="KW-0472">Membrane</keyword>
<dbReference type="Pfam" id="PF00510">
    <property type="entry name" value="COX3"/>
    <property type="match status" value="1"/>
</dbReference>
<gene>
    <name evidence="8" type="ORF">METZ01_LOCUS32429</name>
</gene>
<evidence type="ECO:0000256" key="2">
    <source>
        <dbReference type="ARBA" id="ARBA00010581"/>
    </source>
</evidence>
<evidence type="ECO:0000256" key="4">
    <source>
        <dbReference type="ARBA" id="ARBA00022989"/>
    </source>
</evidence>
<proteinExistence type="inferred from homology"/>
<dbReference type="PROSITE" id="PS50253">
    <property type="entry name" value="COX3"/>
    <property type="match status" value="1"/>
</dbReference>
<evidence type="ECO:0000256" key="6">
    <source>
        <dbReference type="SAM" id="Phobius"/>
    </source>
</evidence>
<dbReference type="PANTHER" id="PTHR11403:SF6">
    <property type="entry name" value="NITRIC OXIDE REDUCTASE SUBUNIT E"/>
    <property type="match status" value="1"/>
</dbReference>
<organism evidence="8">
    <name type="scientific">marine metagenome</name>
    <dbReference type="NCBI Taxonomy" id="408172"/>
    <lineage>
        <taxon>unclassified sequences</taxon>
        <taxon>metagenomes</taxon>
        <taxon>ecological metagenomes</taxon>
    </lineage>
</organism>
<comment type="similarity">
    <text evidence="2">Belongs to the cytochrome c oxidase subunit 3 family.</text>
</comment>
<dbReference type="EMBL" id="UINC01001393">
    <property type="protein sequence ID" value="SUZ79575.1"/>
    <property type="molecule type" value="Genomic_DNA"/>
</dbReference>
<feature type="transmembrane region" description="Helical" evidence="6">
    <location>
        <begin position="170"/>
        <end position="191"/>
    </location>
</feature>
<feature type="transmembrane region" description="Helical" evidence="6">
    <location>
        <begin position="132"/>
        <end position="158"/>
    </location>
</feature>
<dbReference type="PANTHER" id="PTHR11403">
    <property type="entry name" value="CYTOCHROME C OXIDASE SUBUNIT III"/>
    <property type="match status" value="1"/>
</dbReference>
<dbReference type="Gene3D" id="1.20.120.80">
    <property type="entry name" value="Cytochrome c oxidase, subunit III, four-helix bundle"/>
    <property type="match status" value="1"/>
</dbReference>
<reference evidence="8" key="1">
    <citation type="submission" date="2018-05" db="EMBL/GenBank/DDBJ databases">
        <authorList>
            <person name="Lanie J.A."/>
            <person name="Ng W.-L."/>
            <person name="Kazmierczak K.M."/>
            <person name="Andrzejewski T.M."/>
            <person name="Davidsen T.M."/>
            <person name="Wayne K.J."/>
            <person name="Tettelin H."/>
            <person name="Glass J.I."/>
            <person name="Rusch D."/>
            <person name="Podicherti R."/>
            <person name="Tsui H.-C.T."/>
            <person name="Winkler M.E."/>
        </authorList>
    </citation>
    <scope>NUCLEOTIDE SEQUENCE</scope>
</reference>
<comment type="subcellular location">
    <subcellularLocation>
        <location evidence="1">Membrane</location>
        <topology evidence="1">Multi-pass membrane protein</topology>
    </subcellularLocation>
</comment>
<dbReference type="GO" id="GO:0016020">
    <property type="term" value="C:membrane"/>
    <property type="evidence" value="ECO:0007669"/>
    <property type="project" value="UniProtKB-SubCell"/>
</dbReference>
<dbReference type="InterPro" id="IPR024791">
    <property type="entry name" value="Cyt_c/ubiquinol_Oxase_su3"/>
</dbReference>